<dbReference type="EMBL" id="CM026432">
    <property type="protein sequence ID" value="KAG0557192.1"/>
    <property type="molecule type" value="Genomic_DNA"/>
</dbReference>
<gene>
    <name evidence="2" type="ORF">KC19_11G109000</name>
</gene>
<feature type="compositionally biased region" description="Polar residues" evidence="1">
    <location>
        <begin position="75"/>
        <end position="96"/>
    </location>
</feature>
<accession>A0A8T0GJ90</accession>
<sequence length="494" mass="56550">MWGLCQVQMDFPMCLLLPRYLLEDILNRLEDAREIAKAQCVCKEFLDAGNDIRSLRIIVLDIYHEQARNIDLRSLRSQMPGTSNGGEASTSQSKQDGNPPLKFKDQMVQILVKKRNLVQLRFEVDSRLQSKAVPEDEKRRTDFWISDPYFVRKWIPAMKSTLEHLCIVDYGQQAIMRRSSIIKILSQYCKRLKTLDLRNMFIETSDCEEMPLMVSLTWRCVKVTGGALQDINTIMPNLQTLALLGVFGVERGVLKFQEIKVLCLGLSTPAKEVTMDLPKLEKLQLKMQCPQKLIIKASILKYLAFNLEVMEPSKVELKCMAGLQELLYGASSFVTLSSLIEKNPNLKKIFLDIPCMALAEDGRFLGVLKDVPLMLPDFTKLHECESLEILNIGPGLWHCMETNVEILESLVKWPSMSCLILHMIPQNLELTVKVLRMLLRLSVKFLTIYVHTSSAVKLDILQPKIKTIVSECEQHINEDIKTWTKSLDFSCFSF</sequence>
<protein>
    <recommendedName>
        <fullName evidence="4">F-box domain-containing protein</fullName>
    </recommendedName>
</protein>
<dbReference type="Gene3D" id="3.80.10.10">
    <property type="entry name" value="Ribonuclease Inhibitor"/>
    <property type="match status" value="1"/>
</dbReference>
<reference evidence="2 3" key="1">
    <citation type="submission" date="2020-06" db="EMBL/GenBank/DDBJ databases">
        <title>WGS assembly of Ceratodon purpureus strain R40.</title>
        <authorList>
            <person name="Carey S.B."/>
            <person name="Jenkins J."/>
            <person name="Shu S."/>
            <person name="Lovell J.T."/>
            <person name="Sreedasyam A."/>
            <person name="Maumus F."/>
            <person name="Tiley G.P."/>
            <person name="Fernandez-Pozo N."/>
            <person name="Barry K."/>
            <person name="Chen C."/>
            <person name="Wang M."/>
            <person name="Lipzen A."/>
            <person name="Daum C."/>
            <person name="Saski C.A."/>
            <person name="Payton A.C."/>
            <person name="Mcbreen J.C."/>
            <person name="Conrad R.E."/>
            <person name="Kollar L.M."/>
            <person name="Olsson S."/>
            <person name="Huttunen S."/>
            <person name="Landis J.B."/>
            <person name="Wickett N.J."/>
            <person name="Johnson M.G."/>
            <person name="Rensing S.A."/>
            <person name="Grimwood J."/>
            <person name="Schmutz J."/>
            <person name="Mcdaniel S.F."/>
        </authorList>
    </citation>
    <scope>NUCLEOTIDE SEQUENCE [LARGE SCALE GENOMIC DNA]</scope>
    <source>
        <strain evidence="2 3">R40</strain>
    </source>
</reference>
<dbReference type="SUPFAM" id="SSF81383">
    <property type="entry name" value="F-box domain"/>
    <property type="match status" value="1"/>
</dbReference>
<name>A0A8T0GJ90_CERPU</name>
<dbReference type="SUPFAM" id="SSF52047">
    <property type="entry name" value="RNI-like"/>
    <property type="match status" value="1"/>
</dbReference>
<proteinExistence type="predicted"/>
<evidence type="ECO:0000313" key="2">
    <source>
        <dbReference type="EMBL" id="KAG0557192.1"/>
    </source>
</evidence>
<dbReference type="InterPro" id="IPR044809">
    <property type="entry name" value="AUF1-like"/>
</dbReference>
<dbReference type="AlphaFoldDB" id="A0A8T0GJ90"/>
<evidence type="ECO:0000256" key="1">
    <source>
        <dbReference type="SAM" id="MobiDB-lite"/>
    </source>
</evidence>
<organism evidence="2 3">
    <name type="scientific">Ceratodon purpureus</name>
    <name type="common">Fire moss</name>
    <name type="synonym">Dicranum purpureum</name>
    <dbReference type="NCBI Taxonomy" id="3225"/>
    <lineage>
        <taxon>Eukaryota</taxon>
        <taxon>Viridiplantae</taxon>
        <taxon>Streptophyta</taxon>
        <taxon>Embryophyta</taxon>
        <taxon>Bryophyta</taxon>
        <taxon>Bryophytina</taxon>
        <taxon>Bryopsida</taxon>
        <taxon>Dicranidae</taxon>
        <taxon>Pseudoditrichales</taxon>
        <taxon>Ditrichaceae</taxon>
        <taxon>Ceratodon</taxon>
    </lineage>
</organism>
<dbReference type="PANTHER" id="PTHR31215">
    <property type="entry name" value="OS05G0510400 PROTEIN-RELATED"/>
    <property type="match status" value="1"/>
</dbReference>
<evidence type="ECO:0008006" key="4">
    <source>
        <dbReference type="Google" id="ProtNLM"/>
    </source>
</evidence>
<feature type="region of interest" description="Disordered" evidence="1">
    <location>
        <begin position="74"/>
        <end position="100"/>
    </location>
</feature>
<keyword evidence="3" id="KW-1185">Reference proteome</keyword>
<evidence type="ECO:0000313" key="3">
    <source>
        <dbReference type="Proteomes" id="UP000822688"/>
    </source>
</evidence>
<dbReference type="InterPro" id="IPR036047">
    <property type="entry name" value="F-box-like_dom_sf"/>
</dbReference>
<comment type="caution">
    <text evidence="2">The sequence shown here is derived from an EMBL/GenBank/DDBJ whole genome shotgun (WGS) entry which is preliminary data.</text>
</comment>
<dbReference type="InterPro" id="IPR032675">
    <property type="entry name" value="LRR_dom_sf"/>
</dbReference>
<dbReference type="Proteomes" id="UP000822688">
    <property type="component" value="Chromosome 11"/>
</dbReference>